<accession>A0A9P6N6P4</accession>
<proteinExistence type="predicted"/>
<organism evidence="1 2">
    <name type="scientific">Entomortierella chlamydospora</name>
    <dbReference type="NCBI Taxonomy" id="101097"/>
    <lineage>
        <taxon>Eukaryota</taxon>
        <taxon>Fungi</taxon>
        <taxon>Fungi incertae sedis</taxon>
        <taxon>Mucoromycota</taxon>
        <taxon>Mortierellomycotina</taxon>
        <taxon>Mortierellomycetes</taxon>
        <taxon>Mortierellales</taxon>
        <taxon>Mortierellaceae</taxon>
        <taxon>Entomortierella</taxon>
    </lineage>
</organism>
<comment type="caution">
    <text evidence="1">The sequence shown here is derived from an EMBL/GenBank/DDBJ whole genome shotgun (WGS) entry which is preliminary data.</text>
</comment>
<name>A0A9P6N6P4_9FUNG</name>
<evidence type="ECO:0000313" key="1">
    <source>
        <dbReference type="EMBL" id="KAG0024422.1"/>
    </source>
</evidence>
<protein>
    <submittedName>
        <fullName evidence="1">Uncharacterized protein</fullName>
    </submittedName>
</protein>
<gene>
    <name evidence="1" type="ORF">BGZ80_003090</name>
</gene>
<reference evidence="1" key="1">
    <citation type="journal article" date="2020" name="Fungal Divers.">
        <title>Resolving the Mortierellaceae phylogeny through synthesis of multi-gene phylogenetics and phylogenomics.</title>
        <authorList>
            <person name="Vandepol N."/>
            <person name="Liber J."/>
            <person name="Desiro A."/>
            <person name="Na H."/>
            <person name="Kennedy M."/>
            <person name="Barry K."/>
            <person name="Grigoriev I.V."/>
            <person name="Miller A.N."/>
            <person name="O'Donnell K."/>
            <person name="Stajich J.E."/>
            <person name="Bonito G."/>
        </authorList>
    </citation>
    <scope>NUCLEOTIDE SEQUENCE</scope>
    <source>
        <strain evidence="1">NRRL 2769</strain>
    </source>
</reference>
<keyword evidence="2" id="KW-1185">Reference proteome</keyword>
<dbReference type="EMBL" id="JAAAID010000018">
    <property type="protein sequence ID" value="KAG0024422.1"/>
    <property type="molecule type" value="Genomic_DNA"/>
</dbReference>
<dbReference type="AlphaFoldDB" id="A0A9P6N6P4"/>
<evidence type="ECO:0000313" key="2">
    <source>
        <dbReference type="Proteomes" id="UP000703661"/>
    </source>
</evidence>
<sequence length="141" mass="16071">MILPDVVLSEIDVQDTKNNRPSPVSEITLLDAIRTWVSKRDEFFYLDLEDDEENSKLARDIVQAASPGIHPGRERMQVIELMGRCLKHLLSEGTVEFKNMERMILRVVKVPAVTASRVLPEVIDLDMDEVMHKAIVLDDSE</sequence>
<dbReference type="OrthoDB" id="77828at2759"/>
<dbReference type="Proteomes" id="UP000703661">
    <property type="component" value="Unassembled WGS sequence"/>
</dbReference>